<dbReference type="Proteomes" id="UP000244855">
    <property type="component" value="Unassembled WGS sequence"/>
</dbReference>
<keyword evidence="1" id="KW-0472">Membrane</keyword>
<feature type="transmembrane region" description="Helical" evidence="1">
    <location>
        <begin position="52"/>
        <end position="72"/>
    </location>
</feature>
<proteinExistence type="predicted"/>
<evidence type="ECO:0000313" key="2">
    <source>
        <dbReference type="EMBL" id="PVH93199.1"/>
    </source>
</evidence>
<keyword evidence="1" id="KW-1133">Transmembrane helix</keyword>
<keyword evidence="1" id="KW-0812">Transmembrane</keyword>
<keyword evidence="3" id="KW-1185">Reference proteome</keyword>
<accession>A0A2V1D7R8</accession>
<name>A0A2V1D7R8_9PLEO</name>
<dbReference type="EMBL" id="KZ805606">
    <property type="protein sequence ID" value="PVH93199.1"/>
    <property type="molecule type" value="Genomic_DNA"/>
</dbReference>
<evidence type="ECO:0008006" key="4">
    <source>
        <dbReference type="Google" id="ProtNLM"/>
    </source>
</evidence>
<sequence length="111" mass="12898">MDLFFSFTKKQKIKNNNKKGTGYLPTSCTVTVSMPHDTFHLPPSLNRIDKDLCVCVVQGFFFLFFSFLSFFYGNIFNNVEERRGAFFLSLSLSLFSCLIIVTYILRVRVRI</sequence>
<dbReference type="AlphaFoldDB" id="A0A2V1D7R8"/>
<protein>
    <recommendedName>
        <fullName evidence="4">Transmembrane protein</fullName>
    </recommendedName>
</protein>
<evidence type="ECO:0000256" key="1">
    <source>
        <dbReference type="SAM" id="Phobius"/>
    </source>
</evidence>
<reference evidence="2 3" key="1">
    <citation type="journal article" date="2018" name="Sci. Rep.">
        <title>Comparative genomics provides insights into the lifestyle and reveals functional heterogeneity of dark septate endophytic fungi.</title>
        <authorList>
            <person name="Knapp D.G."/>
            <person name="Nemeth J.B."/>
            <person name="Barry K."/>
            <person name="Hainaut M."/>
            <person name="Henrissat B."/>
            <person name="Johnson J."/>
            <person name="Kuo A."/>
            <person name="Lim J.H.P."/>
            <person name="Lipzen A."/>
            <person name="Nolan M."/>
            <person name="Ohm R.A."/>
            <person name="Tamas L."/>
            <person name="Grigoriev I.V."/>
            <person name="Spatafora J.W."/>
            <person name="Nagy L.G."/>
            <person name="Kovacs G.M."/>
        </authorList>
    </citation>
    <scope>NUCLEOTIDE SEQUENCE [LARGE SCALE GENOMIC DNA]</scope>
    <source>
        <strain evidence="2 3">DSE2036</strain>
    </source>
</reference>
<gene>
    <name evidence="2" type="ORF">DM02DRAFT_243419</name>
</gene>
<organism evidence="2 3">
    <name type="scientific">Periconia macrospinosa</name>
    <dbReference type="NCBI Taxonomy" id="97972"/>
    <lineage>
        <taxon>Eukaryota</taxon>
        <taxon>Fungi</taxon>
        <taxon>Dikarya</taxon>
        <taxon>Ascomycota</taxon>
        <taxon>Pezizomycotina</taxon>
        <taxon>Dothideomycetes</taxon>
        <taxon>Pleosporomycetidae</taxon>
        <taxon>Pleosporales</taxon>
        <taxon>Massarineae</taxon>
        <taxon>Periconiaceae</taxon>
        <taxon>Periconia</taxon>
    </lineage>
</organism>
<evidence type="ECO:0000313" key="3">
    <source>
        <dbReference type="Proteomes" id="UP000244855"/>
    </source>
</evidence>
<feature type="transmembrane region" description="Helical" evidence="1">
    <location>
        <begin position="84"/>
        <end position="105"/>
    </location>
</feature>